<dbReference type="InterPro" id="IPR012677">
    <property type="entry name" value="Nucleotide-bd_a/b_plait_sf"/>
</dbReference>
<dbReference type="GO" id="GO:0005634">
    <property type="term" value="C:nucleus"/>
    <property type="evidence" value="ECO:0007669"/>
    <property type="project" value="TreeGrafter"/>
</dbReference>
<dbReference type="InterPro" id="IPR035979">
    <property type="entry name" value="RBD_domain_sf"/>
</dbReference>
<feature type="compositionally biased region" description="Basic residues" evidence="3">
    <location>
        <begin position="149"/>
        <end position="158"/>
    </location>
</feature>
<gene>
    <name evidence="5" type="ORF">BN1211_1956</name>
</gene>
<dbReference type="EMBL" id="CDQK01000002">
    <property type="protein sequence ID" value="CEP21759.1"/>
    <property type="molecule type" value="Genomic_DNA"/>
</dbReference>
<evidence type="ECO:0000256" key="3">
    <source>
        <dbReference type="SAM" id="MobiDB-lite"/>
    </source>
</evidence>
<feature type="region of interest" description="Disordered" evidence="3">
    <location>
        <begin position="270"/>
        <end position="298"/>
    </location>
</feature>
<accession>A0A0H5CBJ7</accession>
<feature type="domain" description="RRM" evidence="4">
    <location>
        <begin position="172"/>
        <end position="268"/>
    </location>
</feature>
<evidence type="ECO:0000256" key="2">
    <source>
        <dbReference type="PROSITE-ProRule" id="PRU00176"/>
    </source>
</evidence>
<dbReference type="SUPFAM" id="SSF54928">
    <property type="entry name" value="RNA-binding domain, RBD"/>
    <property type="match status" value="2"/>
</dbReference>
<protein>
    <recommendedName>
        <fullName evidence="4">RRM domain-containing protein</fullName>
    </recommendedName>
</protein>
<sequence length="298" mass="33382">MSNETPAPVQAEEVPATNQIHISNLEFSVTEDELKELFNEYSVPLCLLLTKDPSFNYSKSVKLPKRRYKQKNGKQFLSSLGYGFVTFGDEQSLEPVIEKFNDFDLKGRKISVNVANHKPKPKKPETPAKVETNGSVAEANGEESELKKSKAAKKKSAKKERIPFEEGTKSLDTIYLRNLDFKAQSSDINEALISKGENPQWISVPLRRLPKRLVEKLAADGKTPEQNNKGYAFVKLELKDGATIDEKVEKLQDLELNGRPIQVRVAIDVRPREQAKEESNDAEPEAEAAVEVGEENAN</sequence>
<reference evidence="6" key="1">
    <citation type="journal article" date="2015" name="J. Biotechnol.">
        <title>The structure of the Cyberlindnera jadinii genome and its relation to Candida utilis analyzed by the occurrence of single nucleotide polymorphisms.</title>
        <authorList>
            <person name="Rupp O."/>
            <person name="Brinkrolf K."/>
            <person name="Buerth C."/>
            <person name="Kunigo M."/>
            <person name="Schneider J."/>
            <person name="Jaenicke S."/>
            <person name="Goesmann A."/>
            <person name="Puehler A."/>
            <person name="Jaeger K.-E."/>
            <person name="Ernst J.F."/>
        </authorList>
    </citation>
    <scope>NUCLEOTIDE SEQUENCE [LARGE SCALE GENOMIC DNA]</scope>
    <source>
        <strain evidence="6">ATCC 18201 / CBS 1600 / BCRC 20928 / JCM 3617 / NBRC 0987 / NRRL Y-1542</strain>
    </source>
</reference>
<dbReference type="PROSITE" id="PS50102">
    <property type="entry name" value="RRM"/>
    <property type="match status" value="2"/>
</dbReference>
<dbReference type="InterPro" id="IPR050502">
    <property type="entry name" value="Euk_RNA-bind_prot"/>
</dbReference>
<dbReference type="CDD" id="cd00590">
    <property type="entry name" value="RRM_SF"/>
    <property type="match status" value="2"/>
</dbReference>
<name>A0A0H5CBJ7_CYBJN</name>
<dbReference type="SMART" id="SM00360">
    <property type="entry name" value="RRM"/>
    <property type="match status" value="2"/>
</dbReference>
<evidence type="ECO:0000313" key="6">
    <source>
        <dbReference type="Proteomes" id="UP000038830"/>
    </source>
</evidence>
<dbReference type="PANTHER" id="PTHR48025:SF1">
    <property type="entry name" value="RRM DOMAIN-CONTAINING PROTEIN"/>
    <property type="match status" value="1"/>
</dbReference>
<dbReference type="AlphaFoldDB" id="A0A0H5CBJ7"/>
<dbReference type="Gene3D" id="3.30.70.330">
    <property type="match status" value="2"/>
</dbReference>
<evidence type="ECO:0000313" key="5">
    <source>
        <dbReference type="EMBL" id="CEP21759.1"/>
    </source>
</evidence>
<evidence type="ECO:0000259" key="4">
    <source>
        <dbReference type="PROSITE" id="PS50102"/>
    </source>
</evidence>
<feature type="domain" description="RRM" evidence="4">
    <location>
        <begin position="18"/>
        <end position="117"/>
    </location>
</feature>
<feature type="compositionally biased region" description="Acidic residues" evidence="3">
    <location>
        <begin position="280"/>
        <end position="298"/>
    </location>
</feature>
<dbReference type="Proteomes" id="UP000038830">
    <property type="component" value="Unassembled WGS sequence"/>
</dbReference>
<dbReference type="PANTHER" id="PTHR48025">
    <property type="entry name" value="OS02G0815200 PROTEIN"/>
    <property type="match status" value="1"/>
</dbReference>
<evidence type="ECO:0000256" key="1">
    <source>
        <dbReference type="ARBA" id="ARBA00022884"/>
    </source>
</evidence>
<feature type="region of interest" description="Disordered" evidence="3">
    <location>
        <begin position="115"/>
        <end position="161"/>
    </location>
</feature>
<dbReference type="InterPro" id="IPR000504">
    <property type="entry name" value="RRM_dom"/>
</dbReference>
<organism evidence="5 6">
    <name type="scientific">Cyberlindnera jadinii (strain ATCC 18201 / CBS 1600 / BCRC 20928 / JCM 3617 / NBRC 0987 / NRRL Y-1542)</name>
    <name type="common">Torula yeast</name>
    <name type="synonym">Candida utilis</name>
    <dbReference type="NCBI Taxonomy" id="983966"/>
    <lineage>
        <taxon>Eukaryota</taxon>
        <taxon>Fungi</taxon>
        <taxon>Dikarya</taxon>
        <taxon>Ascomycota</taxon>
        <taxon>Saccharomycotina</taxon>
        <taxon>Saccharomycetes</taxon>
        <taxon>Phaffomycetales</taxon>
        <taxon>Phaffomycetaceae</taxon>
        <taxon>Cyberlindnera</taxon>
    </lineage>
</organism>
<feature type="compositionally biased region" description="Basic and acidic residues" evidence="3">
    <location>
        <begin position="270"/>
        <end position="279"/>
    </location>
</feature>
<dbReference type="GO" id="GO:0003729">
    <property type="term" value="F:mRNA binding"/>
    <property type="evidence" value="ECO:0007669"/>
    <property type="project" value="TreeGrafter"/>
</dbReference>
<proteinExistence type="predicted"/>
<keyword evidence="1 2" id="KW-0694">RNA-binding</keyword>